<feature type="region of interest" description="Disordered" evidence="1">
    <location>
        <begin position="1"/>
        <end position="109"/>
    </location>
</feature>
<accession>A0A318ZLA4</accession>
<dbReference type="EMBL" id="KZ821221">
    <property type="protein sequence ID" value="PYH48391.1"/>
    <property type="molecule type" value="Genomic_DNA"/>
</dbReference>
<gene>
    <name evidence="2" type="ORF">BP01DRAFT_146923</name>
</gene>
<dbReference type="RefSeq" id="XP_025434373.1">
    <property type="nucleotide sequence ID" value="XM_025570598.1"/>
</dbReference>
<keyword evidence="3" id="KW-1185">Reference proteome</keyword>
<proteinExistence type="predicted"/>
<feature type="region of interest" description="Disordered" evidence="1">
    <location>
        <begin position="134"/>
        <end position="199"/>
    </location>
</feature>
<evidence type="ECO:0000313" key="3">
    <source>
        <dbReference type="Proteomes" id="UP000248349"/>
    </source>
</evidence>
<sequence length="280" mass="30241">MASANQKIQWSTKRLPKRKTRQDGDAAVGGNEADSASNEAPPPASALASQLHQQLLPSPRSQPVGSLGFLVSTPGAPVASQSSPPTGFLGGRPHDQRQGAARGTRSSARKDLVSAFAWEALDIDKVKHTSTTTTTFIANPETPAQFTTPSRSSPVQSSKGHRHQQQQAEDRAADLSPSVCKMSRNRPRGPPVPRDNGLAANEETDMWNKILQDLRKAKEKNDKQKGLAEQIASLNEKIGREGGSKSSSSPVHMHCPLLQHSRFPISRCSRSLKIVRLAML</sequence>
<dbReference type="GeneID" id="37071826"/>
<evidence type="ECO:0000256" key="1">
    <source>
        <dbReference type="SAM" id="MobiDB-lite"/>
    </source>
</evidence>
<dbReference type="AlphaFoldDB" id="A0A318ZLA4"/>
<evidence type="ECO:0000313" key="2">
    <source>
        <dbReference type="EMBL" id="PYH48391.1"/>
    </source>
</evidence>
<name>A0A318ZLA4_9EURO</name>
<feature type="compositionally biased region" description="Polar residues" evidence="1">
    <location>
        <begin position="142"/>
        <end position="158"/>
    </location>
</feature>
<reference evidence="2 3" key="1">
    <citation type="submission" date="2016-12" db="EMBL/GenBank/DDBJ databases">
        <title>The genomes of Aspergillus section Nigri reveals drivers in fungal speciation.</title>
        <authorList>
            <consortium name="DOE Joint Genome Institute"/>
            <person name="Vesth T.C."/>
            <person name="Nybo J."/>
            <person name="Theobald S."/>
            <person name="Brandl J."/>
            <person name="Frisvad J.C."/>
            <person name="Nielsen K.F."/>
            <person name="Lyhne E.K."/>
            <person name="Kogle M.E."/>
            <person name="Kuo A."/>
            <person name="Riley R."/>
            <person name="Clum A."/>
            <person name="Nolan M."/>
            <person name="Lipzen A."/>
            <person name="Salamov A."/>
            <person name="Henrissat B."/>
            <person name="Wiebenga A."/>
            <person name="De Vries R.P."/>
            <person name="Grigoriev I.V."/>
            <person name="Mortensen U.H."/>
            <person name="Andersen M.R."/>
            <person name="Baker S.E."/>
        </authorList>
    </citation>
    <scope>NUCLEOTIDE SEQUENCE [LARGE SCALE GENOMIC DNA]</scope>
    <source>
        <strain evidence="2 3">JOP 1030-1</strain>
    </source>
</reference>
<feature type="compositionally biased region" description="Polar residues" evidence="1">
    <location>
        <begin position="1"/>
        <end position="12"/>
    </location>
</feature>
<organism evidence="2 3">
    <name type="scientific">Aspergillus saccharolyticus JOP 1030-1</name>
    <dbReference type="NCBI Taxonomy" id="1450539"/>
    <lineage>
        <taxon>Eukaryota</taxon>
        <taxon>Fungi</taxon>
        <taxon>Dikarya</taxon>
        <taxon>Ascomycota</taxon>
        <taxon>Pezizomycotina</taxon>
        <taxon>Eurotiomycetes</taxon>
        <taxon>Eurotiomycetidae</taxon>
        <taxon>Eurotiales</taxon>
        <taxon>Aspergillaceae</taxon>
        <taxon>Aspergillus</taxon>
        <taxon>Aspergillus subgen. Circumdati</taxon>
    </lineage>
</organism>
<dbReference type="STRING" id="1450539.A0A318ZLA4"/>
<feature type="compositionally biased region" description="Low complexity" evidence="1">
    <location>
        <begin position="33"/>
        <end position="63"/>
    </location>
</feature>
<protein>
    <submittedName>
        <fullName evidence="2">Uncharacterized protein</fullName>
    </submittedName>
</protein>
<dbReference type="Proteomes" id="UP000248349">
    <property type="component" value="Unassembled WGS sequence"/>
</dbReference>